<dbReference type="Pfam" id="PF13456">
    <property type="entry name" value="RVT_3"/>
    <property type="match status" value="1"/>
</dbReference>
<feature type="domain" description="RNase H type-1" evidence="1">
    <location>
        <begin position="232"/>
        <end position="352"/>
    </location>
</feature>
<dbReference type="EMBL" id="JAEFBJ010000007">
    <property type="protein sequence ID" value="KAG7588642.1"/>
    <property type="molecule type" value="Genomic_DNA"/>
</dbReference>
<sequence>MPLCPFGPPTQYGLHLKVKDLLLPNTTVWNLDAIRKHVPHHEEDILKIILSSRPKADKLRWLPLKAGGYTSKSGYLLGQTSNSLTKVDCFKWSTNVWRVCTSPKLRMFLWKATRNALPLGKALAIRGVVAVAVFNRVESLQNWLVLASKMVALPPVGLGFTPLYPWVLWFIWKARNLFIFEDKSVSEEDTLLKAIKEARSWQAAKLLQTQKKPSQKTKDRVEAHSEAISCFSDASWLAKSQVCGLGWIFRNPQNVVIHQGSSSRPFVAPALVAEALALKAAITSALALGVSRMACYSDCQDLVCLLDADGQANELDGILEDIRELCSVFLSCSFHHVSRLYNVEADTLAKSASLLCIPPPLRS</sequence>
<reference evidence="2 3" key="1">
    <citation type="submission" date="2020-12" db="EMBL/GenBank/DDBJ databases">
        <title>Concerted genomic and epigenomic changes stabilize Arabidopsis allopolyploids.</title>
        <authorList>
            <person name="Chen Z."/>
        </authorList>
    </citation>
    <scope>NUCLEOTIDE SEQUENCE [LARGE SCALE GENOMIC DNA]</scope>
    <source>
        <strain evidence="2">As9502</strain>
        <tissue evidence="2">Leaf</tissue>
    </source>
</reference>
<dbReference type="InterPro" id="IPR002156">
    <property type="entry name" value="RNaseH_domain"/>
</dbReference>
<dbReference type="CDD" id="cd06222">
    <property type="entry name" value="RNase_H_like"/>
    <property type="match status" value="1"/>
</dbReference>
<organism evidence="2 3">
    <name type="scientific">Arabidopsis suecica</name>
    <name type="common">Swedish thale-cress</name>
    <name type="synonym">Cardaminopsis suecica</name>
    <dbReference type="NCBI Taxonomy" id="45249"/>
    <lineage>
        <taxon>Eukaryota</taxon>
        <taxon>Viridiplantae</taxon>
        <taxon>Streptophyta</taxon>
        <taxon>Embryophyta</taxon>
        <taxon>Tracheophyta</taxon>
        <taxon>Spermatophyta</taxon>
        <taxon>Magnoliopsida</taxon>
        <taxon>eudicotyledons</taxon>
        <taxon>Gunneridae</taxon>
        <taxon>Pentapetalae</taxon>
        <taxon>rosids</taxon>
        <taxon>malvids</taxon>
        <taxon>Brassicales</taxon>
        <taxon>Brassicaceae</taxon>
        <taxon>Camelineae</taxon>
        <taxon>Arabidopsis</taxon>
    </lineage>
</organism>
<gene>
    <name evidence="2" type="ORF">ISN44_As07g009620</name>
</gene>
<proteinExistence type="predicted"/>
<dbReference type="PANTHER" id="PTHR47074:SF49">
    <property type="entry name" value="POLYNUCLEOTIDYL TRANSFERASE, RIBONUCLEASE H-LIKE SUPERFAMILY PROTEIN"/>
    <property type="match status" value="1"/>
</dbReference>
<evidence type="ECO:0000313" key="2">
    <source>
        <dbReference type="EMBL" id="KAG7588642.1"/>
    </source>
</evidence>
<protein>
    <submittedName>
        <fullName evidence="2">Ribonuclease H domain</fullName>
    </submittedName>
</protein>
<evidence type="ECO:0000313" key="3">
    <source>
        <dbReference type="Proteomes" id="UP000694251"/>
    </source>
</evidence>
<dbReference type="OrthoDB" id="1112926at2759"/>
<dbReference type="PANTHER" id="PTHR47074">
    <property type="entry name" value="BNAC02G40300D PROTEIN"/>
    <property type="match status" value="1"/>
</dbReference>
<dbReference type="GO" id="GO:0004523">
    <property type="term" value="F:RNA-DNA hybrid ribonuclease activity"/>
    <property type="evidence" value="ECO:0007669"/>
    <property type="project" value="InterPro"/>
</dbReference>
<keyword evidence="3" id="KW-1185">Reference proteome</keyword>
<dbReference type="AlphaFoldDB" id="A0A8T2BSN1"/>
<dbReference type="InterPro" id="IPR044730">
    <property type="entry name" value="RNase_H-like_dom_plant"/>
</dbReference>
<name>A0A8T2BSN1_ARASU</name>
<dbReference type="InterPro" id="IPR052929">
    <property type="entry name" value="RNase_H-like_EbsB-rel"/>
</dbReference>
<evidence type="ECO:0000259" key="1">
    <source>
        <dbReference type="Pfam" id="PF13456"/>
    </source>
</evidence>
<accession>A0A8T2BSN1</accession>
<comment type="caution">
    <text evidence="2">The sequence shown here is derived from an EMBL/GenBank/DDBJ whole genome shotgun (WGS) entry which is preliminary data.</text>
</comment>
<dbReference type="GO" id="GO:0003676">
    <property type="term" value="F:nucleic acid binding"/>
    <property type="evidence" value="ECO:0007669"/>
    <property type="project" value="InterPro"/>
</dbReference>
<dbReference type="Proteomes" id="UP000694251">
    <property type="component" value="Chromosome 7"/>
</dbReference>